<reference evidence="2 3" key="1">
    <citation type="journal article" date="2014" name="Nature">
        <title>An environmental bacterial taxon with a large and distinct metabolic repertoire.</title>
        <authorList>
            <person name="Wilson M.C."/>
            <person name="Mori T."/>
            <person name="Ruckert C."/>
            <person name="Uria A.R."/>
            <person name="Helf M.J."/>
            <person name="Takada K."/>
            <person name="Gernert C."/>
            <person name="Steffens U.A."/>
            <person name="Heycke N."/>
            <person name="Schmitt S."/>
            <person name="Rinke C."/>
            <person name="Helfrich E.J."/>
            <person name="Brachmann A.O."/>
            <person name="Gurgui C."/>
            <person name="Wakimoto T."/>
            <person name="Kracht M."/>
            <person name="Crusemann M."/>
            <person name="Hentschel U."/>
            <person name="Abe I."/>
            <person name="Matsunaga S."/>
            <person name="Kalinowski J."/>
            <person name="Takeyama H."/>
            <person name="Piel J."/>
        </authorList>
    </citation>
    <scope>NUCLEOTIDE SEQUENCE [LARGE SCALE GENOMIC DNA]</scope>
    <source>
        <strain evidence="3">TSY1</strain>
    </source>
</reference>
<dbReference type="Proteomes" id="UP000019141">
    <property type="component" value="Unassembled WGS sequence"/>
</dbReference>
<dbReference type="AlphaFoldDB" id="W4LG41"/>
<dbReference type="HOGENOM" id="CLU_179228_0_0_7"/>
<dbReference type="EMBL" id="AZHW01000810">
    <property type="protein sequence ID" value="ETW96281.1"/>
    <property type="molecule type" value="Genomic_DNA"/>
</dbReference>
<feature type="compositionally biased region" description="Basic and acidic residues" evidence="1">
    <location>
        <begin position="66"/>
        <end position="88"/>
    </location>
</feature>
<evidence type="ECO:0008006" key="4">
    <source>
        <dbReference type="Google" id="ProtNLM"/>
    </source>
</evidence>
<feature type="compositionally biased region" description="Pro residues" evidence="1">
    <location>
        <begin position="92"/>
        <end position="102"/>
    </location>
</feature>
<proteinExistence type="predicted"/>
<sequence length="102" mass="11438">MGTSNEPVKLTCPCCQATLVVDRDTMTILYADEHREKAGGTSFSQALQDLKAKEEKKNNLFQQAVADEKQRRASLGKKFEQLQKKAAEEPDAPMPPRPFELD</sequence>
<keyword evidence="3" id="KW-1185">Reference proteome</keyword>
<organism evidence="2 3">
    <name type="scientific">Entotheonella factor</name>
    <dbReference type="NCBI Taxonomy" id="1429438"/>
    <lineage>
        <taxon>Bacteria</taxon>
        <taxon>Pseudomonadati</taxon>
        <taxon>Nitrospinota/Tectimicrobiota group</taxon>
        <taxon>Candidatus Tectimicrobiota</taxon>
        <taxon>Candidatus Entotheonellia</taxon>
        <taxon>Candidatus Entotheonellales</taxon>
        <taxon>Candidatus Entotheonellaceae</taxon>
        <taxon>Candidatus Entotheonella</taxon>
    </lineage>
</organism>
<accession>W4LG41</accession>
<evidence type="ECO:0000313" key="3">
    <source>
        <dbReference type="Proteomes" id="UP000019141"/>
    </source>
</evidence>
<evidence type="ECO:0000256" key="1">
    <source>
        <dbReference type="SAM" id="MobiDB-lite"/>
    </source>
</evidence>
<comment type="caution">
    <text evidence="2">The sequence shown here is derived from an EMBL/GenBank/DDBJ whole genome shotgun (WGS) entry which is preliminary data.</text>
</comment>
<name>W4LG41_ENTF1</name>
<gene>
    <name evidence="2" type="ORF">ETSY1_27295</name>
</gene>
<evidence type="ECO:0000313" key="2">
    <source>
        <dbReference type="EMBL" id="ETW96281.1"/>
    </source>
</evidence>
<protein>
    <recommendedName>
        <fullName evidence="4">2-nitropropane dioxygenase</fullName>
    </recommendedName>
</protein>
<feature type="region of interest" description="Disordered" evidence="1">
    <location>
        <begin position="66"/>
        <end position="102"/>
    </location>
</feature>